<dbReference type="RefSeq" id="WP_338348315.1">
    <property type="nucleotide sequence ID" value="NZ_CAUZLY010000023.1"/>
</dbReference>
<accession>A0ABM9N2H3</accession>
<organism evidence="1 2">
    <name type="scientific">Fructobacillus cardui</name>
    <dbReference type="NCBI Taxonomy" id="2893170"/>
    <lineage>
        <taxon>Bacteria</taxon>
        <taxon>Bacillati</taxon>
        <taxon>Bacillota</taxon>
        <taxon>Bacilli</taxon>
        <taxon>Lactobacillales</taxon>
        <taxon>Lactobacillaceae</taxon>
        <taxon>Fructobacillus</taxon>
    </lineage>
</organism>
<protein>
    <submittedName>
        <fullName evidence="1">Uncharacterized protein</fullName>
    </submittedName>
</protein>
<name>A0ABM9N2H3_9LACO</name>
<keyword evidence="2" id="KW-1185">Reference proteome</keyword>
<dbReference type="EMBL" id="CAUZLY010000023">
    <property type="protein sequence ID" value="CAK1255091.1"/>
    <property type="molecule type" value="Genomic_DNA"/>
</dbReference>
<comment type="caution">
    <text evidence="1">The sequence shown here is derived from an EMBL/GenBank/DDBJ whole genome shotgun (WGS) entry which is preliminary data.</text>
</comment>
<evidence type="ECO:0000313" key="2">
    <source>
        <dbReference type="Proteomes" id="UP001314200"/>
    </source>
</evidence>
<evidence type="ECO:0000313" key="1">
    <source>
        <dbReference type="EMBL" id="CAK1255091.1"/>
    </source>
</evidence>
<reference evidence="1 2" key="1">
    <citation type="submission" date="2023-10" db="EMBL/GenBank/DDBJ databases">
        <authorList>
            <person name="Botero Cardona J."/>
        </authorList>
    </citation>
    <scope>NUCLEOTIDE SEQUENCE [LARGE SCALE GENOMIC DNA]</scope>
    <source>
        <strain evidence="1 2">R-82641</strain>
    </source>
</reference>
<dbReference type="Proteomes" id="UP001314200">
    <property type="component" value="Unassembled WGS sequence"/>
</dbReference>
<sequence length="106" mass="12238">MLQLLLSPEDRMKYLVGKFVVVTKSRKNNEFLFYVDKQLAEVVSSKWWSTFLENAKGFYSSTEALNFSKSLRFNNPMVYEVIDTGLSDFGGTIYDIKKLSKGDEDE</sequence>
<gene>
    <name evidence="1" type="ORF">R82641_BJNNKPBH_01592</name>
</gene>
<proteinExistence type="predicted"/>